<dbReference type="GeneID" id="63783122"/>
<sequence length="259" mass="28188">MPSLSPELKSAIAKQSIQLPRGFNKQQSQSETFASIHAAKRRLQCHRAHDWPFILAACYTGFNFPQGIQCLWQSILQDPHIPASQHAHIGAAMREAVLKCIPFLGIPRVLLCLAPLQAAQGKVLQPDIEKILLPLRPTPKDTTSSQQMEAGSGLWDDIYAPKQLATKLRGKIATFHPNLANLIIQGSYGAALSPTLLIGRELTSAIAVAGLRCEEDVMMQLTSHVMGLLKGGGDEAYALAIMDVVDGLRQGTLIDKTRL</sequence>
<name>A0A1Y2FGF2_PROLT</name>
<dbReference type="AlphaFoldDB" id="A0A1Y2FGF2"/>
<dbReference type="EMBL" id="MCFI01000010">
    <property type="protein sequence ID" value="ORY81905.1"/>
    <property type="molecule type" value="Genomic_DNA"/>
</dbReference>
<dbReference type="Gene3D" id="1.20.1290.10">
    <property type="entry name" value="AhpD-like"/>
    <property type="match status" value="1"/>
</dbReference>
<accession>A0A1Y2FGF2</accession>
<reference evidence="1 2" key="1">
    <citation type="submission" date="2016-07" db="EMBL/GenBank/DDBJ databases">
        <title>Pervasive Adenine N6-methylation of Active Genes in Fungi.</title>
        <authorList>
            <consortium name="DOE Joint Genome Institute"/>
            <person name="Mondo S.J."/>
            <person name="Dannebaum R.O."/>
            <person name="Kuo R.C."/>
            <person name="Labutti K."/>
            <person name="Haridas S."/>
            <person name="Kuo A."/>
            <person name="Salamov A."/>
            <person name="Ahrendt S.R."/>
            <person name="Lipzen A."/>
            <person name="Sullivan W."/>
            <person name="Andreopoulos W.B."/>
            <person name="Clum A."/>
            <person name="Lindquist E."/>
            <person name="Daum C."/>
            <person name="Ramamoorthy G.K."/>
            <person name="Gryganskyi A."/>
            <person name="Culley D."/>
            <person name="Magnuson J.K."/>
            <person name="James T.Y."/>
            <person name="O'Malley M.A."/>
            <person name="Stajich J.E."/>
            <person name="Spatafora J.W."/>
            <person name="Visel A."/>
            <person name="Grigoriev I.V."/>
        </authorList>
    </citation>
    <scope>NUCLEOTIDE SEQUENCE [LARGE SCALE GENOMIC DNA]</scope>
    <source>
        <strain evidence="1 2">12-1054</strain>
    </source>
</reference>
<keyword evidence="2" id="KW-1185">Reference proteome</keyword>
<evidence type="ECO:0000313" key="2">
    <source>
        <dbReference type="Proteomes" id="UP000193685"/>
    </source>
</evidence>
<dbReference type="STRING" id="56484.A0A1Y2FGF2"/>
<protein>
    <recommendedName>
        <fullName evidence="3">AhpD-like protein</fullName>
    </recommendedName>
</protein>
<comment type="caution">
    <text evidence="1">The sequence shown here is derived from an EMBL/GenBank/DDBJ whole genome shotgun (WGS) entry which is preliminary data.</text>
</comment>
<organism evidence="1 2">
    <name type="scientific">Protomyces lactucae-debilis</name>
    <dbReference type="NCBI Taxonomy" id="2754530"/>
    <lineage>
        <taxon>Eukaryota</taxon>
        <taxon>Fungi</taxon>
        <taxon>Dikarya</taxon>
        <taxon>Ascomycota</taxon>
        <taxon>Taphrinomycotina</taxon>
        <taxon>Taphrinomycetes</taxon>
        <taxon>Taphrinales</taxon>
        <taxon>Protomycetaceae</taxon>
        <taxon>Protomyces</taxon>
    </lineage>
</organism>
<dbReference type="OrthoDB" id="5392202at2759"/>
<dbReference type="Proteomes" id="UP000193685">
    <property type="component" value="Unassembled WGS sequence"/>
</dbReference>
<evidence type="ECO:0008006" key="3">
    <source>
        <dbReference type="Google" id="ProtNLM"/>
    </source>
</evidence>
<dbReference type="InterPro" id="IPR052999">
    <property type="entry name" value="PTS1_Protein"/>
</dbReference>
<dbReference type="PANTHER" id="PTHR28180:SF2">
    <property type="entry name" value="PEROXISOMAL PROTEIN 2"/>
    <property type="match status" value="1"/>
</dbReference>
<dbReference type="InterPro" id="IPR029032">
    <property type="entry name" value="AhpD-like"/>
</dbReference>
<dbReference type="PANTHER" id="PTHR28180">
    <property type="entry name" value="CONSERVED MITOCHONDRIAL PROTEIN-RELATED"/>
    <property type="match status" value="1"/>
</dbReference>
<proteinExistence type="predicted"/>
<dbReference type="RefSeq" id="XP_040725039.1">
    <property type="nucleotide sequence ID" value="XM_040866523.1"/>
</dbReference>
<evidence type="ECO:0000313" key="1">
    <source>
        <dbReference type="EMBL" id="ORY81905.1"/>
    </source>
</evidence>
<gene>
    <name evidence="1" type="ORF">BCR37DRAFT_23498</name>
</gene>